<accession>A0ACB8RUS3</accession>
<dbReference type="Proteomes" id="UP000814033">
    <property type="component" value="Unassembled WGS sequence"/>
</dbReference>
<gene>
    <name evidence="1" type="ORF">FA95DRAFT_1606154</name>
</gene>
<name>A0ACB8RUS3_9AGAM</name>
<dbReference type="EMBL" id="MU275906">
    <property type="protein sequence ID" value="KAI0047356.1"/>
    <property type="molecule type" value="Genomic_DNA"/>
</dbReference>
<reference evidence="1" key="1">
    <citation type="submission" date="2021-02" db="EMBL/GenBank/DDBJ databases">
        <authorList>
            <consortium name="DOE Joint Genome Institute"/>
            <person name="Ahrendt S."/>
            <person name="Looney B.P."/>
            <person name="Miyauchi S."/>
            <person name="Morin E."/>
            <person name="Drula E."/>
            <person name="Courty P.E."/>
            <person name="Chicoki N."/>
            <person name="Fauchery L."/>
            <person name="Kohler A."/>
            <person name="Kuo A."/>
            <person name="Labutti K."/>
            <person name="Pangilinan J."/>
            <person name="Lipzen A."/>
            <person name="Riley R."/>
            <person name="Andreopoulos W."/>
            <person name="He G."/>
            <person name="Johnson J."/>
            <person name="Barry K.W."/>
            <person name="Grigoriev I.V."/>
            <person name="Nagy L."/>
            <person name="Hibbett D."/>
            <person name="Henrissat B."/>
            <person name="Matheny P.B."/>
            <person name="Labbe J."/>
            <person name="Martin F."/>
        </authorList>
    </citation>
    <scope>NUCLEOTIDE SEQUENCE</scope>
    <source>
        <strain evidence="1">FP105234-sp</strain>
    </source>
</reference>
<keyword evidence="2" id="KW-1185">Reference proteome</keyword>
<organism evidence="1 2">
    <name type="scientific">Auriscalpium vulgare</name>
    <dbReference type="NCBI Taxonomy" id="40419"/>
    <lineage>
        <taxon>Eukaryota</taxon>
        <taxon>Fungi</taxon>
        <taxon>Dikarya</taxon>
        <taxon>Basidiomycota</taxon>
        <taxon>Agaricomycotina</taxon>
        <taxon>Agaricomycetes</taxon>
        <taxon>Russulales</taxon>
        <taxon>Auriscalpiaceae</taxon>
        <taxon>Auriscalpium</taxon>
    </lineage>
</organism>
<proteinExistence type="predicted"/>
<sequence length="402" mass="45313">MDSLPSELLLHIFQFTEKHERFRLRSINRRFCQLATSFAFDTDTLRLQLNSRARTQLLLKGIFIRDYIRDVEIAFPDDIGIAASGQRTKLKERMAFLDSVVASVAIFRTLPSFHSLTVSFPAAVFGEWLRSTHSSKCINFVLQRAVLDTLRVSGPLTALRSLIIHDLIPAHHPTAFASFVSNNPYPHLTHLHLSTIKSSILPAHELRWLEITGFWQLTVLPFVRFCSATLTDLTLECADDVGAPVVCFARLYIPHLARLSLTRILFDEETGTEAFILRHASTLTALKLPYCKIAFGAHETGPARTWADIYRSLGDGLPLLSETTPFVPMDWIWETALDFPGRFIKVPHSTAYAQATPGARCEWGTEFPGAIQHPREFSDDAAWNDLLRIVRARSSEQSARGI</sequence>
<evidence type="ECO:0000313" key="2">
    <source>
        <dbReference type="Proteomes" id="UP000814033"/>
    </source>
</evidence>
<reference evidence="1" key="2">
    <citation type="journal article" date="2022" name="New Phytol.">
        <title>Evolutionary transition to the ectomycorrhizal habit in the genomes of a hyperdiverse lineage of mushroom-forming fungi.</title>
        <authorList>
            <person name="Looney B."/>
            <person name="Miyauchi S."/>
            <person name="Morin E."/>
            <person name="Drula E."/>
            <person name="Courty P.E."/>
            <person name="Kohler A."/>
            <person name="Kuo A."/>
            <person name="LaButti K."/>
            <person name="Pangilinan J."/>
            <person name="Lipzen A."/>
            <person name="Riley R."/>
            <person name="Andreopoulos W."/>
            <person name="He G."/>
            <person name="Johnson J."/>
            <person name="Nolan M."/>
            <person name="Tritt A."/>
            <person name="Barry K.W."/>
            <person name="Grigoriev I.V."/>
            <person name="Nagy L.G."/>
            <person name="Hibbett D."/>
            <person name="Henrissat B."/>
            <person name="Matheny P.B."/>
            <person name="Labbe J."/>
            <person name="Martin F.M."/>
        </authorList>
    </citation>
    <scope>NUCLEOTIDE SEQUENCE</scope>
    <source>
        <strain evidence="1">FP105234-sp</strain>
    </source>
</reference>
<evidence type="ECO:0000313" key="1">
    <source>
        <dbReference type="EMBL" id="KAI0047356.1"/>
    </source>
</evidence>
<protein>
    <submittedName>
        <fullName evidence="1">Uncharacterized protein</fullName>
    </submittedName>
</protein>
<comment type="caution">
    <text evidence="1">The sequence shown here is derived from an EMBL/GenBank/DDBJ whole genome shotgun (WGS) entry which is preliminary data.</text>
</comment>